<dbReference type="EMBL" id="JABBGG010000009">
    <property type="protein sequence ID" value="NML62589.1"/>
    <property type="molecule type" value="Genomic_DNA"/>
</dbReference>
<dbReference type="RefSeq" id="WP_169467709.1">
    <property type="nucleotide sequence ID" value="NZ_JABBGG010000009.1"/>
</dbReference>
<accession>A0A848HR52</accession>
<evidence type="ECO:0000313" key="2">
    <source>
        <dbReference type="Proteomes" id="UP000583752"/>
    </source>
</evidence>
<gene>
    <name evidence="1" type="ORF">HHL21_16205</name>
</gene>
<comment type="caution">
    <text evidence="1">The sequence shown here is derived from an EMBL/GenBank/DDBJ whole genome shotgun (WGS) entry which is preliminary data.</text>
</comment>
<organism evidence="1 2">
    <name type="scientific">Massilia polaris</name>
    <dbReference type="NCBI Taxonomy" id="2728846"/>
    <lineage>
        <taxon>Bacteria</taxon>
        <taxon>Pseudomonadati</taxon>
        <taxon>Pseudomonadota</taxon>
        <taxon>Betaproteobacteria</taxon>
        <taxon>Burkholderiales</taxon>
        <taxon>Oxalobacteraceae</taxon>
        <taxon>Telluria group</taxon>
        <taxon>Massilia</taxon>
    </lineage>
</organism>
<evidence type="ECO:0000313" key="1">
    <source>
        <dbReference type="EMBL" id="NML62589.1"/>
    </source>
</evidence>
<dbReference type="Proteomes" id="UP000583752">
    <property type="component" value="Unassembled WGS sequence"/>
</dbReference>
<dbReference type="Gene3D" id="3.40.630.30">
    <property type="match status" value="1"/>
</dbReference>
<sequence>MTHGRAVHYAPLAILGQPEACGHSWLAELEADLQAGALERIDGGDGIALYLRALAWDSGYFGVPSFRLEYTEMPPGCSAAVLALAYARLRALLAARHPQFYLMAEVPAEDTAAIGGMSRAAWRMIETRITCYRDDIQRFAPPRRYAVRDAADADVTELRLAAIDAVNLYDRFHADDFFTRAEADAFLATYVANSVAGFADEVIVPASGPANAFLTALYLPEADALPGRRIGKMVLSAVAAARSGWYVKLIGEMSMRMRERGVDSVFMTTQATNRAVLKVWQHHGYRYGRCTHLFSTYERHRP</sequence>
<name>A0A848HR52_9BURK</name>
<protein>
    <submittedName>
        <fullName evidence="1">Uncharacterized protein</fullName>
    </submittedName>
</protein>
<proteinExistence type="predicted"/>
<reference evidence="1 2" key="1">
    <citation type="submission" date="2020-04" db="EMBL/GenBank/DDBJ databases">
        <title>Massilia sp. RP-1-19 isolated from soil.</title>
        <authorList>
            <person name="Dahal R.H."/>
        </authorList>
    </citation>
    <scope>NUCLEOTIDE SEQUENCE [LARGE SCALE GENOMIC DNA]</scope>
    <source>
        <strain evidence="1 2">RP-1-19</strain>
    </source>
</reference>
<keyword evidence="2" id="KW-1185">Reference proteome</keyword>
<dbReference type="AlphaFoldDB" id="A0A848HR52"/>